<dbReference type="Proteomes" id="UP000196475">
    <property type="component" value="Unassembled WGS sequence"/>
</dbReference>
<evidence type="ECO:0008006" key="4">
    <source>
        <dbReference type="Google" id="ProtNLM"/>
    </source>
</evidence>
<gene>
    <name evidence="2" type="ORF">BAA01_07415</name>
</gene>
<name>A0A1Y3PXA3_9BACI</name>
<keyword evidence="1" id="KW-0472">Membrane</keyword>
<accession>A0A1Y3PXA3</accession>
<evidence type="ECO:0000256" key="1">
    <source>
        <dbReference type="SAM" id="Phobius"/>
    </source>
</evidence>
<keyword evidence="1" id="KW-0812">Transmembrane</keyword>
<evidence type="ECO:0000313" key="2">
    <source>
        <dbReference type="EMBL" id="OUM90797.1"/>
    </source>
</evidence>
<keyword evidence="1" id="KW-1133">Transmembrane helix</keyword>
<reference evidence="3" key="1">
    <citation type="submission" date="2016-06" db="EMBL/GenBank/DDBJ databases">
        <authorList>
            <person name="Nascimento L."/>
            <person name="Pereira R.V."/>
            <person name="Martins L.F."/>
            <person name="Quaggio R.B."/>
            <person name="Silva A.M."/>
            <person name="Setubal J.C."/>
        </authorList>
    </citation>
    <scope>NUCLEOTIDE SEQUENCE [LARGE SCALE GENOMIC DNA]</scope>
</reference>
<evidence type="ECO:0000313" key="3">
    <source>
        <dbReference type="Proteomes" id="UP000196475"/>
    </source>
</evidence>
<organism evidence="2 3">
    <name type="scientific">Bacillus thermozeamaize</name>
    <dbReference type="NCBI Taxonomy" id="230954"/>
    <lineage>
        <taxon>Bacteria</taxon>
        <taxon>Bacillati</taxon>
        <taxon>Bacillota</taxon>
        <taxon>Bacilli</taxon>
        <taxon>Bacillales</taxon>
        <taxon>Bacillaceae</taxon>
        <taxon>Bacillus</taxon>
    </lineage>
</organism>
<comment type="caution">
    <text evidence="2">The sequence shown here is derived from an EMBL/GenBank/DDBJ whole genome shotgun (WGS) entry which is preliminary data.</text>
</comment>
<feature type="transmembrane region" description="Helical" evidence="1">
    <location>
        <begin position="12"/>
        <end position="32"/>
    </location>
</feature>
<sequence>MKKGEKFADSFYLWGTPIFMSLLYTFLIYGNVFPPEINFNKFSGFYLGCFVWFICGLVLDIRIKRKGLTIREIVKKILDNH</sequence>
<feature type="transmembrane region" description="Helical" evidence="1">
    <location>
        <begin position="44"/>
        <end position="63"/>
    </location>
</feature>
<protein>
    <recommendedName>
        <fullName evidence="4">Transporter</fullName>
    </recommendedName>
</protein>
<proteinExistence type="predicted"/>
<dbReference type="AlphaFoldDB" id="A0A1Y3PXA3"/>
<dbReference type="EMBL" id="LZRT01000010">
    <property type="protein sequence ID" value="OUM90797.1"/>
    <property type="molecule type" value="Genomic_DNA"/>
</dbReference>